<dbReference type="PRINTS" id="PR00080">
    <property type="entry name" value="SDRFAMILY"/>
</dbReference>
<organism evidence="6 7">
    <name type="scientific">Branchiostoma floridae</name>
    <name type="common">Florida lancelet</name>
    <name type="synonym">Amphioxus</name>
    <dbReference type="NCBI Taxonomy" id="7739"/>
    <lineage>
        <taxon>Eukaryota</taxon>
        <taxon>Metazoa</taxon>
        <taxon>Chordata</taxon>
        <taxon>Cephalochordata</taxon>
        <taxon>Leptocardii</taxon>
        <taxon>Amphioxiformes</taxon>
        <taxon>Branchiostomatidae</taxon>
        <taxon>Branchiostoma</taxon>
    </lineage>
</organism>
<dbReference type="PROSITE" id="PS00061">
    <property type="entry name" value="ADH_SHORT"/>
    <property type="match status" value="1"/>
</dbReference>
<dbReference type="EC" id="1.1.1.100" evidence="2"/>
<evidence type="ECO:0000256" key="2">
    <source>
        <dbReference type="ARBA" id="ARBA00012948"/>
    </source>
</evidence>
<keyword evidence="3" id="KW-0560">Oxidoreductase</keyword>
<dbReference type="Proteomes" id="UP000001554">
    <property type="component" value="Chromosome 19"/>
</dbReference>
<sequence>MASFIRMAKARSMGSQSAPLRGRSALVTGSTSGIGLGIARALAASGCDIIYTGFADDKVLAELQADFRKYAGITARYFPADLTKPTDVERLCTMAREHCADGVDIVVNNAGFQHTSPIESFPLATWDAMMAAMLTAPFLIIKHLLPAMKAKGWGRIINISSVHGLVASVEKCAYVSAKHGVNGLTKVVALETAGSGVTCNSVCPGAVLTPLAEKQIRQLMKDHNVDWNDAQAMLLSIQPSNDFVSTKQVTIKKKSNKIYKLVAIFNNIRYFRMLSVLLRVQNSYAFGAVKSAKLVCFRCC</sequence>
<dbReference type="Pfam" id="PF00106">
    <property type="entry name" value="adh_short"/>
    <property type="match status" value="1"/>
</dbReference>
<dbReference type="SUPFAM" id="SSF51735">
    <property type="entry name" value="NAD(P)-binding Rossmann-fold domains"/>
    <property type="match status" value="1"/>
</dbReference>
<dbReference type="FunFam" id="3.40.50.720:FF:000084">
    <property type="entry name" value="Short-chain dehydrogenase reductase"/>
    <property type="match status" value="1"/>
</dbReference>
<dbReference type="InterPro" id="IPR002347">
    <property type="entry name" value="SDR_fam"/>
</dbReference>
<dbReference type="RefSeq" id="XP_035663056.1">
    <property type="nucleotide sequence ID" value="XM_035807163.1"/>
</dbReference>
<protein>
    <recommendedName>
        <fullName evidence="2">3-oxoacyl-[acyl-carrier-protein] reductase</fullName>
        <ecNumber evidence="2">1.1.1.100</ecNumber>
    </recommendedName>
</protein>
<reference evidence="7" key="2">
    <citation type="submission" date="2025-08" db="UniProtKB">
        <authorList>
            <consortium name="RefSeq"/>
        </authorList>
    </citation>
    <scope>IDENTIFICATION</scope>
    <source>
        <strain evidence="7">S238N-H82</strain>
        <tissue evidence="7">Testes</tissue>
    </source>
</reference>
<proteinExistence type="inferred from homology"/>
<dbReference type="Gene3D" id="3.40.50.720">
    <property type="entry name" value="NAD(P)-binding Rossmann-like Domain"/>
    <property type="match status" value="1"/>
</dbReference>
<dbReference type="GO" id="GO:0004316">
    <property type="term" value="F:3-oxoacyl-[acyl-carrier-protein] reductase (NADPH) activity"/>
    <property type="evidence" value="ECO:0007669"/>
    <property type="project" value="UniProtKB-EC"/>
</dbReference>
<dbReference type="PRINTS" id="PR00081">
    <property type="entry name" value="GDHRDH"/>
</dbReference>
<evidence type="ECO:0000256" key="3">
    <source>
        <dbReference type="ARBA" id="ARBA00023002"/>
    </source>
</evidence>
<dbReference type="GO" id="GO:0032787">
    <property type="term" value="P:monocarboxylic acid metabolic process"/>
    <property type="evidence" value="ECO:0007669"/>
    <property type="project" value="UniProtKB-ARBA"/>
</dbReference>
<evidence type="ECO:0000256" key="5">
    <source>
        <dbReference type="RuleBase" id="RU000363"/>
    </source>
</evidence>
<evidence type="ECO:0000313" key="7">
    <source>
        <dbReference type="RefSeq" id="XP_035663056.1"/>
    </source>
</evidence>
<dbReference type="GeneID" id="118406820"/>
<keyword evidence="6" id="KW-1185">Reference proteome</keyword>
<gene>
    <name evidence="7" type="primary">LOC118406820</name>
</gene>
<evidence type="ECO:0000256" key="1">
    <source>
        <dbReference type="ARBA" id="ARBA00006484"/>
    </source>
</evidence>
<dbReference type="InterPro" id="IPR020904">
    <property type="entry name" value="Sc_DH/Rdtase_CS"/>
</dbReference>
<accession>A0A9J7HNU1</accession>
<comment type="catalytic activity">
    <reaction evidence="4">
        <text>a (3R)-hydroxyacyl-[ACP] + NADP(+) = a 3-oxoacyl-[ACP] + NADPH + H(+)</text>
        <dbReference type="Rhea" id="RHEA:17397"/>
        <dbReference type="Rhea" id="RHEA-COMP:9916"/>
        <dbReference type="Rhea" id="RHEA-COMP:9945"/>
        <dbReference type="ChEBI" id="CHEBI:15378"/>
        <dbReference type="ChEBI" id="CHEBI:57783"/>
        <dbReference type="ChEBI" id="CHEBI:58349"/>
        <dbReference type="ChEBI" id="CHEBI:78776"/>
        <dbReference type="ChEBI" id="CHEBI:78827"/>
        <dbReference type="EC" id="1.1.1.100"/>
    </reaction>
</comment>
<dbReference type="InterPro" id="IPR050259">
    <property type="entry name" value="SDR"/>
</dbReference>
<comment type="similarity">
    <text evidence="1 5">Belongs to the short-chain dehydrogenases/reductases (SDR) family.</text>
</comment>
<dbReference type="PANTHER" id="PTHR42879:SF2">
    <property type="entry name" value="3-OXOACYL-[ACYL-CARRIER-PROTEIN] REDUCTASE FABG"/>
    <property type="match status" value="1"/>
</dbReference>
<dbReference type="AlphaFoldDB" id="A0A9J7HNU1"/>
<reference evidence="6" key="1">
    <citation type="journal article" date="2020" name="Nat. Ecol. Evol.">
        <title>Deeply conserved synteny resolves early events in vertebrate evolution.</title>
        <authorList>
            <person name="Simakov O."/>
            <person name="Marletaz F."/>
            <person name="Yue J.X."/>
            <person name="O'Connell B."/>
            <person name="Jenkins J."/>
            <person name="Brandt A."/>
            <person name="Calef R."/>
            <person name="Tung C.H."/>
            <person name="Huang T.K."/>
            <person name="Schmutz J."/>
            <person name="Satoh N."/>
            <person name="Yu J.K."/>
            <person name="Putnam N.H."/>
            <person name="Green R.E."/>
            <person name="Rokhsar D.S."/>
        </authorList>
    </citation>
    <scope>NUCLEOTIDE SEQUENCE [LARGE SCALE GENOMIC DNA]</scope>
    <source>
        <strain evidence="6">S238N-H82</strain>
    </source>
</reference>
<evidence type="ECO:0000256" key="4">
    <source>
        <dbReference type="ARBA" id="ARBA00048508"/>
    </source>
</evidence>
<dbReference type="InterPro" id="IPR036291">
    <property type="entry name" value="NAD(P)-bd_dom_sf"/>
</dbReference>
<name>A0A9J7HNU1_BRAFL</name>
<dbReference type="PANTHER" id="PTHR42879">
    <property type="entry name" value="3-OXOACYL-(ACYL-CARRIER-PROTEIN) REDUCTASE"/>
    <property type="match status" value="1"/>
</dbReference>
<evidence type="ECO:0000313" key="6">
    <source>
        <dbReference type="Proteomes" id="UP000001554"/>
    </source>
</evidence>